<dbReference type="Pfam" id="PF03478">
    <property type="entry name" value="Beta-prop_KIB1-4"/>
    <property type="match status" value="1"/>
</dbReference>
<evidence type="ECO:0000313" key="3">
    <source>
        <dbReference type="EMBL" id="PIA61497.1"/>
    </source>
</evidence>
<dbReference type="PANTHER" id="PTHR44259:SF114">
    <property type="entry name" value="OS06G0707300 PROTEIN"/>
    <property type="match status" value="1"/>
</dbReference>
<evidence type="ECO:0000259" key="1">
    <source>
        <dbReference type="Pfam" id="PF00646"/>
    </source>
</evidence>
<dbReference type="STRING" id="218851.A0A2G5F0T4"/>
<dbReference type="Pfam" id="PF00646">
    <property type="entry name" value="F-box"/>
    <property type="match status" value="1"/>
</dbReference>
<dbReference type="InterPro" id="IPR001810">
    <property type="entry name" value="F-box_dom"/>
</dbReference>
<name>A0A2G5F0T4_AQUCA</name>
<dbReference type="AlphaFoldDB" id="A0A2G5F0T4"/>
<evidence type="ECO:0000259" key="2">
    <source>
        <dbReference type="Pfam" id="PF03478"/>
    </source>
</evidence>
<dbReference type="PANTHER" id="PTHR44259">
    <property type="entry name" value="OS07G0183000 PROTEIN-RELATED"/>
    <property type="match status" value="1"/>
</dbReference>
<dbReference type="Proteomes" id="UP000230069">
    <property type="component" value="Unassembled WGS sequence"/>
</dbReference>
<gene>
    <name evidence="3" type="ORF">AQUCO_00300778v1</name>
</gene>
<dbReference type="SUPFAM" id="SSF81383">
    <property type="entry name" value="F-box domain"/>
    <property type="match status" value="1"/>
</dbReference>
<organism evidence="3 4">
    <name type="scientific">Aquilegia coerulea</name>
    <name type="common">Rocky mountain columbine</name>
    <dbReference type="NCBI Taxonomy" id="218851"/>
    <lineage>
        <taxon>Eukaryota</taxon>
        <taxon>Viridiplantae</taxon>
        <taxon>Streptophyta</taxon>
        <taxon>Embryophyta</taxon>
        <taxon>Tracheophyta</taxon>
        <taxon>Spermatophyta</taxon>
        <taxon>Magnoliopsida</taxon>
        <taxon>Ranunculales</taxon>
        <taxon>Ranunculaceae</taxon>
        <taxon>Thalictroideae</taxon>
        <taxon>Aquilegia</taxon>
    </lineage>
</organism>
<dbReference type="InParanoid" id="A0A2G5F0T4"/>
<accession>A0A2G5F0T4</accession>
<proteinExistence type="predicted"/>
<dbReference type="Gene3D" id="1.20.1280.50">
    <property type="match status" value="1"/>
</dbReference>
<dbReference type="OrthoDB" id="1863935at2759"/>
<reference evidence="3 4" key="1">
    <citation type="submission" date="2017-09" db="EMBL/GenBank/DDBJ databases">
        <title>WGS assembly of Aquilegia coerulea Goldsmith.</title>
        <authorList>
            <person name="Hodges S."/>
            <person name="Kramer E."/>
            <person name="Nordborg M."/>
            <person name="Tomkins J."/>
            <person name="Borevitz J."/>
            <person name="Derieg N."/>
            <person name="Yan J."/>
            <person name="Mihaltcheva S."/>
            <person name="Hayes R.D."/>
            <person name="Rokhsar D."/>
        </authorList>
    </citation>
    <scope>NUCLEOTIDE SEQUENCE [LARGE SCALE GENOMIC DNA]</scope>
    <source>
        <strain evidence="4">cv. Goldsmith</strain>
    </source>
</reference>
<sequence length="402" mass="47005">MGIPEYKEEEKMKKRRVVVQGIHNEDDGDSNEERSWSDLPEELRETIMKYLYFSYQVRYRLVCKRWCNSMYQVTLKQQPPWMIMFNYKGRSCYTLYDTLNNKTCTIAHKLEFLQEKSLNILACKKGWLLLSQCKEEKFSLVLFNPFIKSADRVIKLPNLNDPRYGINVATFSTTPTSSDCVIFTLQVHWNWSKVCYISTCRVGDEAWITHSFQNPCAIMPYFQRTVKRVGFIPSAVYSEGKFYCQTYCGYMTVFTVAEQDWKIVYAPLDLKIDSEVYLVKSEEGNILRIEICRKGLDSENLIRCSNCINRLINPFHLLWERVVDNELSGKVLFLGGCNVSVSISEDDAVANRRFGKKRIYACWGNMTKHFKIGSSDQCQPYFKDHDSLSQKCGRTIWIEPPY</sequence>
<dbReference type="InterPro" id="IPR036047">
    <property type="entry name" value="F-box-like_dom_sf"/>
</dbReference>
<dbReference type="InterPro" id="IPR050942">
    <property type="entry name" value="F-box_BR-signaling"/>
</dbReference>
<dbReference type="InterPro" id="IPR005174">
    <property type="entry name" value="KIB1-4_b-propeller"/>
</dbReference>
<feature type="domain" description="F-box" evidence="1">
    <location>
        <begin position="36"/>
        <end position="68"/>
    </location>
</feature>
<dbReference type="EMBL" id="KZ305020">
    <property type="protein sequence ID" value="PIA61497.1"/>
    <property type="molecule type" value="Genomic_DNA"/>
</dbReference>
<protein>
    <submittedName>
        <fullName evidence="3">Uncharacterized protein</fullName>
    </submittedName>
</protein>
<keyword evidence="4" id="KW-1185">Reference proteome</keyword>
<feature type="domain" description="KIB1-4 beta-propeller" evidence="2">
    <location>
        <begin position="115"/>
        <end position="362"/>
    </location>
</feature>
<evidence type="ECO:0000313" key="4">
    <source>
        <dbReference type="Proteomes" id="UP000230069"/>
    </source>
</evidence>